<dbReference type="EC" id="7.1.1.-" evidence="5"/>
<dbReference type="Proteomes" id="UP000261003">
    <property type="component" value="Unassembled WGS sequence"/>
</dbReference>
<keyword evidence="3 5" id="KW-1133">Transmembrane helix</keyword>
<evidence type="ECO:0000256" key="2">
    <source>
        <dbReference type="ARBA" id="ARBA00022692"/>
    </source>
</evidence>
<feature type="transmembrane region" description="Helical" evidence="5">
    <location>
        <begin position="6"/>
        <end position="30"/>
    </location>
</feature>
<dbReference type="GO" id="GO:0050136">
    <property type="term" value="F:NADH dehydrogenase (quinone) (non-electrogenic) activity"/>
    <property type="evidence" value="ECO:0007669"/>
    <property type="project" value="UniProtKB-UniRule"/>
</dbReference>
<dbReference type="GO" id="GO:0048038">
    <property type="term" value="F:quinone binding"/>
    <property type="evidence" value="ECO:0007669"/>
    <property type="project" value="UniProtKB-KW"/>
</dbReference>
<dbReference type="EMBL" id="QSTG01000002">
    <property type="protein sequence ID" value="RGM47635.1"/>
    <property type="molecule type" value="Genomic_DNA"/>
</dbReference>
<feature type="transmembrane region" description="Helical" evidence="5">
    <location>
        <begin position="75"/>
        <end position="94"/>
    </location>
</feature>
<evidence type="ECO:0000256" key="1">
    <source>
        <dbReference type="ARBA" id="ARBA00004127"/>
    </source>
</evidence>
<dbReference type="GO" id="GO:0012505">
    <property type="term" value="C:endomembrane system"/>
    <property type="evidence" value="ECO:0007669"/>
    <property type="project" value="UniProtKB-SubCell"/>
</dbReference>
<keyword evidence="5" id="KW-0813">Transport</keyword>
<keyword evidence="5" id="KW-0520">NAD</keyword>
<keyword evidence="2 5" id="KW-0812">Transmembrane</keyword>
<reference evidence="8 9" key="1">
    <citation type="submission" date="2018-08" db="EMBL/GenBank/DDBJ databases">
        <title>A genome reference for cultivated species of the human gut microbiota.</title>
        <authorList>
            <person name="Zou Y."/>
            <person name="Xue W."/>
            <person name="Luo G."/>
        </authorList>
    </citation>
    <scope>NUCLEOTIDE SEQUENCE [LARGE SCALE GENOMIC DNA]</scope>
    <source>
        <strain evidence="8 9">OM08-13BH</strain>
    </source>
</reference>
<organism evidence="8 9">
    <name type="scientific">Phocaeicola vulgatus</name>
    <name type="common">Bacteroides vulgatus</name>
    <dbReference type="NCBI Taxonomy" id="821"/>
    <lineage>
        <taxon>Bacteria</taxon>
        <taxon>Pseudomonadati</taxon>
        <taxon>Bacteroidota</taxon>
        <taxon>Bacteroidia</taxon>
        <taxon>Bacteroidales</taxon>
        <taxon>Bacteroidaceae</taxon>
        <taxon>Phocaeicola</taxon>
    </lineage>
</organism>
<feature type="transmembrane region" description="Helical" evidence="5">
    <location>
        <begin position="406"/>
        <end position="427"/>
    </location>
</feature>
<feature type="transmembrane region" description="Helical" evidence="5">
    <location>
        <begin position="199"/>
        <end position="223"/>
    </location>
</feature>
<comment type="caution">
    <text evidence="8">The sequence shown here is derived from an EMBL/GenBank/DDBJ whole genome shotgun (WGS) entry which is preliminary data.</text>
</comment>
<name>A0A3E4WZD8_PHOVU</name>
<evidence type="ECO:0000256" key="6">
    <source>
        <dbReference type="RuleBase" id="RU000320"/>
    </source>
</evidence>
<comment type="subunit">
    <text evidence="5">NDH-1 is composed of 14 different subunits. Subunits NuoA, H, J, K, L, M, N constitute the membrane sector of the complex.</text>
</comment>
<sequence length="514" mass="56879">MMDITAILHMHAELSLTAVFILMFLLDLFLPAPQRHWLRPMACILLTIQLLANLWPEEVTLFGGMYHSTPMASVLKSILTIGTILVFLQADTWLKREDTRHKQGEFYILTLSTLLGMYFMVSAGHFLLFFLGLELATVPMACLVAFDKYKGHSAEAGAKFILSALFSSGIFLYGISMIYGTAGTLYFEDIPAGLTGTPLQVLALVFFFSGLAFKLSLVPFHLWTADTYQGAPTTVSAYLSVISKGAAAFALMIILMKVFGPMTEQWSEILCIIIVATITIANLFAIRQNNLKRFMAFSSISQAGYIMLAVLAGTPQGMASLVYYIVVYIAANLAVFGVINTIEQHTHGKIEREDYNGLYKTNPKLTVVYIAANLAVFGVINTIEQHTHGKIEREDYNGLYKTNPKLTMVMTLALFSLAGIPPFAGFFSKFFVFMAAFHSGYYLIVFIALVNTIISLYYYLLIVKAMFITPNEDPIGNFRTATPMRISLLVCVAGIFVLGIISGVYQLLSDTAIL</sequence>
<dbReference type="GO" id="GO:0008137">
    <property type="term" value="F:NADH dehydrogenase (ubiquinone) activity"/>
    <property type="evidence" value="ECO:0007669"/>
    <property type="project" value="InterPro"/>
</dbReference>
<feature type="transmembrane region" description="Helical" evidence="5">
    <location>
        <begin position="321"/>
        <end position="342"/>
    </location>
</feature>
<evidence type="ECO:0000256" key="3">
    <source>
        <dbReference type="ARBA" id="ARBA00022989"/>
    </source>
</evidence>
<dbReference type="HAMAP" id="MF_00445">
    <property type="entry name" value="NDH1_NuoN_1"/>
    <property type="match status" value="1"/>
</dbReference>
<dbReference type="Pfam" id="PF00361">
    <property type="entry name" value="Proton_antipo_M"/>
    <property type="match status" value="1"/>
</dbReference>
<keyword evidence="5" id="KW-0874">Quinone</keyword>
<dbReference type="InterPro" id="IPR010096">
    <property type="entry name" value="NADH-Q_OxRdtase_suN/2"/>
</dbReference>
<evidence type="ECO:0000313" key="9">
    <source>
        <dbReference type="Proteomes" id="UP000261003"/>
    </source>
</evidence>
<dbReference type="GO" id="GO:0005886">
    <property type="term" value="C:plasma membrane"/>
    <property type="evidence" value="ECO:0007669"/>
    <property type="project" value="UniProtKB-SubCell"/>
</dbReference>
<protein>
    <recommendedName>
        <fullName evidence="5">NADH-quinone oxidoreductase subunit N</fullName>
        <ecNumber evidence="5">7.1.1.-</ecNumber>
    </recommendedName>
    <alternativeName>
        <fullName evidence="5">NADH dehydrogenase I subunit N</fullName>
    </alternativeName>
    <alternativeName>
        <fullName evidence="5">NDH-1 subunit N</fullName>
    </alternativeName>
</protein>
<feature type="transmembrane region" description="Helical" evidence="5">
    <location>
        <begin position="106"/>
        <end position="121"/>
    </location>
</feature>
<dbReference type="InterPro" id="IPR001750">
    <property type="entry name" value="ND/Mrp_TM"/>
</dbReference>
<feature type="transmembrane region" description="Helical" evidence="5">
    <location>
        <begin position="127"/>
        <end position="146"/>
    </location>
</feature>
<feature type="transmembrane region" description="Helical" evidence="5">
    <location>
        <begin position="294"/>
        <end position="315"/>
    </location>
</feature>
<comment type="subcellular location">
    <subcellularLocation>
        <location evidence="5">Cell membrane</location>
        <topology evidence="5">Multi-pass membrane protein</topology>
    </subcellularLocation>
    <subcellularLocation>
        <location evidence="1">Endomembrane system</location>
        <topology evidence="1">Multi-pass membrane protein</topology>
    </subcellularLocation>
    <subcellularLocation>
        <location evidence="6">Membrane</location>
        <topology evidence="6">Multi-pass membrane protein</topology>
    </subcellularLocation>
</comment>
<evidence type="ECO:0000256" key="4">
    <source>
        <dbReference type="ARBA" id="ARBA00023136"/>
    </source>
</evidence>
<comment type="function">
    <text evidence="5">NDH-1 shuttles electrons from NADH, via FMN and iron-sulfur (Fe-S) centers, to quinones in the respiratory chain. The immediate electron acceptor for the enzyme in this species is believed to be a menaquinone. Couples the redox reaction to proton translocation (for every two electrons transferred, four hydrogen ions are translocated across the cytoplasmic membrane), and thus conserves the redox energy in a proton gradient.</text>
</comment>
<feature type="transmembrane region" description="Helical" evidence="5">
    <location>
        <begin position="235"/>
        <end position="259"/>
    </location>
</feature>
<feature type="transmembrane region" description="Helical" evidence="5">
    <location>
        <begin position="486"/>
        <end position="508"/>
    </location>
</feature>
<feature type="transmembrane region" description="Helical" evidence="5">
    <location>
        <begin position="158"/>
        <end position="179"/>
    </location>
</feature>
<keyword evidence="5" id="KW-1003">Cell membrane</keyword>
<keyword evidence="5" id="KW-1278">Translocase</keyword>
<comment type="similarity">
    <text evidence="5">Belongs to the complex I subunit 2 family.</text>
</comment>
<feature type="transmembrane region" description="Helical" evidence="5">
    <location>
        <begin position="439"/>
        <end position="460"/>
    </location>
</feature>
<dbReference type="RefSeq" id="WP_117720049.1">
    <property type="nucleotide sequence ID" value="NZ_QSTG01000002.1"/>
</dbReference>
<accession>A0A3E4WZD8</accession>
<dbReference type="AlphaFoldDB" id="A0A3E4WZD8"/>
<comment type="catalytic activity">
    <reaction evidence="5">
        <text>a quinone + NADH + 5 H(+)(in) = a quinol + NAD(+) + 4 H(+)(out)</text>
        <dbReference type="Rhea" id="RHEA:57888"/>
        <dbReference type="ChEBI" id="CHEBI:15378"/>
        <dbReference type="ChEBI" id="CHEBI:24646"/>
        <dbReference type="ChEBI" id="CHEBI:57540"/>
        <dbReference type="ChEBI" id="CHEBI:57945"/>
        <dbReference type="ChEBI" id="CHEBI:132124"/>
    </reaction>
</comment>
<proteinExistence type="inferred from homology"/>
<keyword evidence="4 5" id="KW-0472">Membrane</keyword>
<evidence type="ECO:0000313" key="8">
    <source>
        <dbReference type="EMBL" id="RGM47635.1"/>
    </source>
</evidence>
<feature type="transmembrane region" description="Helical" evidence="5">
    <location>
        <begin position="265"/>
        <end position="285"/>
    </location>
</feature>
<dbReference type="PANTHER" id="PTHR22773">
    <property type="entry name" value="NADH DEHYDROGENASE"/>
    <property type="match status" value="1"/>
</dbReference>
<evidence type="ECO:0000256" key="5">
    <source>
        <dbReference type="HAMAP-Rule" id="MF_00445"/>
    </source>
</evidence>
<dbReference type="GO" id="GO:0042773">
    <property type="term" value="P:ATP synthesis coupled electron transport"/>
    <property type="evidence" value="ECO:0007669"/>
    <property type="project" value="InterPro"/>
</dbReference>
<gene>
    <name evidence="5" type="primary">nuoN</name>
    <name evidence="8" type="ORF">DXC16_01635</name>
</gene>
<evidence type="ECO:0000259" key="7">
    <source>
        <dbReference type="Pfam" id="PF00361"/>
    </source>
</evidence>
<feature type="domain" description="NADH:quinone oxidoreductase/Mrp antiporter transmembrane" evidence="7">
    <location>
        <begin position="123"/>
        <end position="379"/>
    </location>
</feature>